<name>A0A8H7HQG2_9AGAM</name>
<proteinExistence type="predicted"/>
<dbReference type="Pfam" id="PF24883">
    <property type="entry name" value="NPHP3_N"/>
    <property type="match status" value="1"/>
</dbReference>
<evidence type="ECO:0000259" key="5">
    <source>
        <dbReference type="Pfam" id="PF24883"/>
    </source>
</evidence>
<dbReference type="PROSITE" id="PS50294">
    <property type="entry name" value="WD_REPEATS_REGION"/>
    <property type="match status" value="10"/>
</dbReference>
<sequence length="1506" mass="166643">MAQKSTVPFMMSLRESLSHTKDKWKRRLHLDSRDNALPISSPTTHPDRAQQHCPTETVSFRSAQSHSDTPFDSSLETLADTIPRKAPSIWTSVRTLLATLEVSTDAISPLKLAISGLKGCIDVYEGACTQQREYHELGTKLVTILKDLAEHIEQPIGPVMTNSVRRIYSDLIDEARKVAEKQTRATGRLLIDALDGSDEILECYHRIDGHLERLAVGIISMIVCVLTKLLQRNANLSTLSAVNRQIMEQRLLNMSPSRSAIYNSAESQDLKRGDCAPAGRTCWMNGMAGTGKTTISYTVCSRLDDACVLGASFFCSRVIPECRQVKCIIPSIAYQLARFSIPFQRALDRVLETDPDAHTRALAIQYKKLIVGPLLEVQKSLPADFVVVIDALDECDNEDSIGQILELILSPEDILPIRFLVSSRPEREIVQRMSSRTDELNKARLVLHDLDSDYVKTDIESYMRYELKDVPLDNAQWSSIIESCGVLFIYASTTCCYIAEAYSMDTLDEAVGNIVGSSSNLILGAATNAIDQLYHTILSKAFNNPRMTLENKDKMRHLVETVICALEPMTMKSLAVLLGISTVKQVEALLKPLRSVVNVAKDTGLVTTLHASFPDFMLSFERSESFYCKWNVRHTMMTKACLRLIDTVDPKFNICGLPSSYLLDTEVEDLDKKVAKSISPGLVYACRHWSAHLSLAEYQENLVELVHDFFSSRLLLWMEIINLTENMRNGTAIIRDAEKWCREQKTPQEVKQLAYDASLFVFVYATHPVSQSTPHIYTSMLPFWPKSRPVSVAYIPRTSGLVQPTGTAIDRRRRALIATWKVSTGIIQSISLSRDGRRLAIPTGDNIEVYDTTTGESLLKFNEKRTENLSCVAMSPDGSKVAFSSHEGIPYLLDTSNGGAVTELFPDTTSSCCSLAFSPDGSRIACGMENGDVHIYVLGRETSSHGPLKGHIDRVTSVAFSPDSLRVASGSVDKTARVWDVQTGQPVGTPFEGHISGIYSVTYCPTGSRVASGSSDKTIRVWDPETGKTTMEPLRGYSHSIYCVAFSPNSAFIASASLDCTIRVHDAHSGQTVLDPLQGHNGFIHSLIFSPDGTRLFSCSYDGTVRIWDVQDLNALDASSSIPVLSSAILFVAYSHDGSKIVSGSDNGAVHVWDVRAGKLVLGPLYGHNDAVAFVEYSPDDQYIASACYDGTLRIWSGHTGKDMHGPIQGHSDWANCVRFSPDGLTLVSGSYDGTVRIWEVKTGQQVIQLMNNIRTLSVGFSPDGHRVVCGSDNGEIHVLDRYQGTTLFGPIHAHEYGTRSVEFSPDGRRLVSGSSDNSVRVWNAETGKQLVICGEHGGAHSSWVLCVRFSLDGLYIVSASRDHSVRVWDSRNGNLLLGPLMGHTHRVGCVQFSPSDSRLVSCSHDRTIRFWDLSGLNKRSENDILDEAGAIISSFNDGSTRNHWSLDDDGWVMDTHGQRLLWVPPDLRTYLVLPPTSYAIADQGYYQLNTEGWKIGDRWVECYRA</sequence>
<comment type="caution">
    <text evidence="6">The sequence shown here is derived from an EMBL/GenBank/DDBJ whole genome shotgun (WGS) entry which is preliminary data.</text>
</comment>
<feature type="repeat" description="WD" evidence="3">
    <location>
        <begin position="1165"/>
        <end position="1206"/>
    </location>
</feature>
<dbReference type="InterPro" id="IPR019775">
    <property type="entry name" value="WD40_repeat_CS"/>
</dbReference>
<dbReference type="InterPro" id="IPR020472">
    <property type="entry name" value="WD40_PAC1"/>
</dbReference>
<dbReference type="EMBL" id="JACYCD010000054">
    <property type="protein sequence ID" value="KAF8704677.1"/>
    <property type="molecule type" value="Genomic_DNA"/>
</dbReference>
<dbReference type="SMART" id="SM00320">
    <property type="entry name" value="WD40"/>
    <property type="match status" value="14"/>
</dbReference>
<dbReference type="PANTHER" id="PTHR22847">
    <property type="entry name" value="WD40 REPEAT PROTEIN"/>
    <property type="match status" value="1"/>
</dbReference>
<dbReference type="InterPro" id="IPR027417">
    <property type="entry name" value="P-loop_NTPase"/>
</dbReference>
<organism evidence="6 7">
    <name type="scientific">Rhizoctonia solani</name>
    <dbReference type="NCBI Taxonomy" id="456999"/>
    <lineage>
        <taxon>Eukaryota</taxon>
        <taxon>Fungi</taxon>
        <taxon>Dikarya</taxon>
        <taxon>Basidiomycota</taxon>
        <taxon>Agaricomycotina</taxon>
        <taxon>Agaricomycetes</taxon>
        <taxon>Cantharellales</taxon>
        <taxon>Ceratobasidiaceae</taxon>
        <taxon>Rhizoctonia</taxon>
    </lineage>
</organism>
<evidence type="ECO:0000256" key="3">
    <source>
        <dbReference type="PROSITE-ProRule" id="PRU00221"/>
    </source>
</evidence>
<dbReference type="SUPFAM" id="SSF63829">
    <property type="entry name" value="Calcium-dependent phosphotriesterase"/>
    <property type="match status" value="1"/>
</dbReference>
<dbReference type="InterPro" id="IPR056884">
    <property type="entry name" value="NPHP3-like_N"/>
</dbReference>
<dbReference type="PANTHER" id="PTHR22847:SF637">
    <property type="entry name" value="WD REPEAT DOMAIN 5B"/>
    <property type="match status" value="1"/>
</dbReference>
<feature type="repeat" description="WD" evidence="3">
    <location>
        <begin position="1077"/>
        <end position="1118"/>
    </location>
</feature>
<dbReference type="CDD" id="cd00200">
    <property type="entry name" value="WD40"/>
    <property type="match status" value="2"/>
</dbReference>
<feature type="region of interest" description="Disordered" evidence="4">
    <location>
        <begin position="35"/>
        <end position="72"/>
    </location>
</feature>
<evidence type="ECO:0000313" key="6">
    <source>
        <dbReference type="EMBL" id="KAF8704677.1"/>
    </source>
</evidence>
<feature type="repeat" description="WD" evidence="3">
    <location>
        <begin position="1338"/>
        <end position="1379"/>
    </location>
</feature>
<dbReference type="InterPro" id="IPR036322">
    <property type="entry name" value="WD40_repeat_dom_sf"/>
</dbReference>
<dbReference type="InterPro" id="IPR001680">
    <property type="entry name" value="WD40_rpt"/>
</dbReference>
<feature type="repeat" description="WD" evidence="3">
    <location>
        <begin position="1292"/>
        <end position="1333"/>
    </location>
</feature>
<dbReference type="Gene3D" id="3.40.50.300">
    <property type="entry name" value="P-loop containing nucleotide triphosphate hydrolases"/>
    <property type="match status" value="1"/>
</dbReference>
<dbReference type="SUPFAM" id="SSF50978">
    <property type="entry name" value="WD40 repeat-like"/>
    <property type="match status" value="2"/>
</dbReference>
<evidence type="ECO:0000256" key="2">
    <source>
        <dbReference type="ARBA" id="ARBA00022737"/>
    </source>
</evidence>
<protein>
    <submittedName>
        <fullName evidence="6">WD domain, G-beta repeat</fullName>
    </submittedName>
</protein>
<dbReference type="Proteomes" id="UP000602905">
    <property type="component" value="Unassembled WGS sequence"/>
</dbReference>
<feature type="compositionally biased region" description="Polar residues" evidence="4">
    <location>
        <begin position="52"/>
        <end position="72"/>
    </location>
</feature>
<dbReference type="InterPro" id="IPR015943">
    <property type="entry name" value="WD40/YVTN_repeat-like_dom_sf"/>
</dbReference>
<keyword evidence="2" id="KW-0677">Repeat</keyword>
<gene>
    <name evidence="6" type="ORF">RHS03_05765</name>
</gene>
<feature type="repeat" description="WD" evidence="3">
    <location>
        <begin position="1122"/>
        <end position="1163"/>
    </location>
</feature>
<feature type="non-terminal residue" evidence="6">
    <location>
        <position position="1"/>
    </location>
</feature>
<dbReference type="Pfam" id="PF00400">
    <property type="entry name" value="WD40"/>
    <property type="match status" value="12"/>
</dbReference>
<evidence type="ECO:0000256" key="4">
    <source>
        <dbReference type="SAM" id="MobiDB-lite"/>
    </source>
</evidence>
<feature type="repeat" description="WD" evidence="3">
    <location>
        <begin position="948"/>
        <end position="989"/>
    </location>
</feature>
<dbReference type="PROSITE" id="PS00678">
    <property type="entry name" value="WD_REPEATS_1"/>
    <property type="match status" value="7"/>
</dbReference>
<evidence type="ECO:0000313" key="7">
    <source>
        <dbReference type="Proteomes" id="UP000602905"/>
    </source>
</evidence>
<dbReference type="SUPFAM" id="SSF52540">
    <property type="entry name" value="P-loop containing nucleoside triphosphate hydrolases"/>
    <property type="match status" value="1"/>
</dbReference>
<feature type="repeat" description="WD" evidence="3">
    <location>
        <begin position="1034"/>
        <end position="1075"/>
    </location>
</feature>
<keyword evidence="1 3" id="KW-0853">WD repeat</keyword>
<feature type="repeat" description="WD" evidence="3">
    <location>
        <begin position="1208"/>
        <end position="1249"/>
    </location>
</feature>
<reference evidence="6" key="1">
    <citation type="submission" date="2020-09" db="EMBL/GenBank/DDBJ databases">
        <title>Comparative genome analyses of four rice-infecting Rhizoctonia solani isolates reveal extensive enrichment of homogalacturonan modification genes.</title>
        <authorList>
            <person name="Lee D.-Y."/>
            <person name="Jeon J."/>
            <person name="Kim K.-T."/>
            <person name="Cheong K."/>
            <person name="Song H."/>
            <person name="Choi G."/>
            <person name="Ko J."/>
            <person name="Opiyo S.O."/>
            <person name="Zuo S."/>
            <person name="Madhav S."/>
            <person name="Lee Y.-H."/>
            <person name="Wang G.-L."/>
        </authorList>
    </citation>
    <scope>NUCLEOTIDE SEQUENCE</scope>
    <source>
        <strain evidence="6">AG1-IA WGL</strain>
    </source>
</reference>
<dbReference type="PROSITE" id="PS50082">
    <property type="entry name" value="WD_REPEATS_2"/>
    <property type="match status" value="10"/>
</dbReference>
<dbReference type="PRINTS" id="PR00320">
    <property type="entry name" value="GPROTEINBRPT"/>
</dbReference>
<feature type="repeat" description="WD" evidence="3">
    <location>
        <begin position="991"/>
        <end position="1032"/>
    </location>
</feature>
<dbReference type="GO" id="GO:1990234">
    <property type="term" value="C:transferase complex"/>
    <property type="evidence" value="ECO:0007669"/>
    <property type="project" value="UniProtKB-ARBA"/>
</dbReference>
<dbReference type="Gene3D" id="2.130.10.10">
    <property type="entry name" value="YVTN repeat-like/Quinoprotein amine dehydrogenase"/>
    <property type="match status" value="5"/>
</dbReference>
<feature type="repeat" description="WD" evidence="3">
    <location>
        <begin position="1381"/>
        <end position="1415"/>
    </location>
</feature>
<dbReference type="OrthoDB" id="538223at2759"/>
<feature type="domain" description="Nephrocystin 3-like N-terminal" evidence="5">
    <location>
        <begin position="278"/>
        <end position="424"/>
    </location>
</feature>
<accession>A0A8H7HQG2</accession>
<evidence type="ECO:0000256" key="1">
    <source>
        <dbReference type="ARBA" id="ARBA00022574"/>
    </source>
</evidence>